<evidence type="ECO:0000313" key="8">
    <source>
        <dbReference type="EMBL" id="VVC74817.1"/>
    </source>
</evidence>
<dbReference type="UniPathway" id="UPA00248">
    <property type="reaction ID" value="UER00314"/>
</dbReference>
<evidence type="ECO:0000256" key="1">
    <source>
        <dbReference type="ARBA" id="ARBA00007867"/>
    </source>
</evidence>
<dbReference type="InterPro" id="IPR035246">
    <property type="entry name" value="Spermidine_synt_N"/>
</dbReference>
<dbReference type="SUPFAM" id="SSF53335">
    <property type="entry name" value="S-adenosyl-L-methionine-dependent methyltransferases"/>
    <property type="match status" value="1"/>
</dbReference>
<dbReference type="InterPro" id="IPR029063">
    <property type="entry name" value="SAM-dependent_MTases_sf"/>
</dbReference>
<dbReference type="Gene3D" id="3.40.50.150">
    <property type="entry name" value="Vaccinia Virus protein VP39"/>
    <property type="match status" value="1"/>
</dbReference>
<evidence type="ECO:0000256" key="6">
    <source>
        <dbReference type="PROSITE-ProRule" id="PRU00354"/>
    </source>
</evidence>
<dbReference type="InterPro" id="IPR037163">
    <property type="entry name" value="Spermidine_synt_N_sf"/>
</dbReference>
<comment type="caution">
    <text evidence="5 6">Lacks conserved residue(s) required for the propagation of feature annotation.</text>
</comment>
<reference evidence="8 9" key="1">
    <citation type="submission" date="2019-08" db="EMBL/GenBank/DDBJ databases">
        <authorList>
            <person name="Guy L."/>
        </authorList>
    </citation>
    <scope>NUCLEOTIDE SEQUENCE [LARGE SCALE GENOMIC DNA]</scope>
    <source>
        <strain evidence="8 9">SGT-108</strain>
    </source>
</reference>
<dbReference type="HAMAP" id="MF_00198">
    <property type="entry name" value="Spermidine_synth"/>
    <property type="match status" value="1"/>
</dbReference>
<dbReference type="GO" id="GO:0008295">
    <property type="term" value="P:spermidine biosynthetic process"/>
    <property type="evidence" value="ECO:0007669"/>
    <property type="project" value="UniProtKB-UniRule"/>
</dbReference>
<evidence type="ECO:0000256" key="4">
    <source>
        <dbReference type="ARBA" id="ARBA00023115"/>
    </source>
</evidence>
<dbReference type="Pfam" id="PF17284">
    <property type="entry name" value="Spermine_synt_N"/>
    <property type="match status" value="1"/>
</dbReference>
<evidence type="ECO:0000256" key="3">
    <source>
        <dbReference type="ARBA" id="ARBA00023066"/>
    </source>
</evidence>
<dbReference type="RefSeq" id="WP_148337567.1">
    <property type="nucleotide sequence ID" value="NZ_LR699119.1"/>
</dbReference>
<evidence type="ECO:0000259" key="7">
    <source>
        <dbReference type="PROSITE" id="PS51006"/>
    </source>
</evidence>
<comment type="catalytic activity">
    <reaction evidence="5">
        <text>S-adenosyl 3-(methylsulfanyl)propylamine + putrescine = S-methyl-5'-thioadenosine + spermidine + H(+)</text>
        <dbReference type="Rhea" id="RHEA:12721"/>
        <dbReference type="ChEBI" id="CHEBI:15378"/>
        <dbReference type="ChEBI" id="CHEBI:17509"/>
        <dbReference type="ChEBI" id="CHEBI:57443"/>
        <dbReference type="ChEBI" id="CHEBI:57834"/>
        <dbReference type="ChEBI" id="CHEBI:326268"/>
        <dbReference type="EC" id="2.5.1.16"/>
    </reaction>
</comment>
<evidence type="ECO:0000256" key="5">
    <source>
        <dbReference type="HAMAP-Rule" id="MF_00198"/>
    </source>
</evidence>
<protein>
    <recommendedName>
        <fullName evidence="5">Polyamine aminopropyltransferase</fullName>
    </recommendedName>
    <alternativeName>
        <fullName evidence="5">Putrescine aminopropyltransferase</fullName>
        <shortName evidence="5">PAPT</shortName>
    </alternativeName>
    <alternativeName>
        <fullName evidence="5">Spermidine synthase</fullName>
        <shortName evidence="5">SPDS</shortName>
        <shortName evidence="5">SPDSY</shortName>
        <ecNumber evidence="5">2.5.1.16</ecNumber>
    </alternativeName>
</protein>
<feature type="domain" description="PABS" evidence="7">
    <location>
        <begin position="27"/>
        <end position="104"/>
    </location>
</feature>
<name>A0A5E4PEH0_9COXI</name>
<dbReference type="AlphaFoldDB" id="A0A5E4PEH0"/>
<dbReference type="GO" id="GO:0005829">
    <property type="term" value="C:cytosol"/>
    <property type="evidence" value="ECO:0007669"/>
    <property type="project" value="TreeGrafter"/>
</dbReference>
<keyword evidence="3 5" id="KW-0745">Spermidine biosynthesis</keyword>
<keyword evidence="4 5" id="KW-0620">Polyamine biosynthesis</keyword>
<dbReference type="KEGG" id="asip:AQUSIP_00890"/>
<keyword evidence="9" id="KW-1185">Reference proteome</keyword>
<proteinExistence type="inferred from homology"/>
<comment type="pathway">
    <text evidence="5">Amine and polyamine biosynthesis; spermidine biosynthesis; spermidine from putrescine: step 1/1.</text>
</comment>
<dbReference type="Gene3D" id="2.30.140.10">
    <property type="entry name" value="Spermidine synthase, tetramerisation domain"/>
    <property type="match status" value="1"/>
</dbReference>
<dbReference type="InterPro" id="IPR001045">
    <property type="entry name" value="Spermi_synthase"/>
</dbReference>
<evidence type="ECO:0000313" key="9">
    <source>
        <dbReference type="Proteomes" id="UP000324194"/>
    </source>
</evidence>
<feature type="binding site" evidence="5">
    <location>
        <position position="106"/>
    </location>
    <ligand>
        <name>spermidine</name>
        <dbReference type="ChEBI" id="CHEBI:57834"/>
    </ligand>
</feature>
<keyword evidence="2 5" id="KW-0808">Transferase</keyword>
<dbReference type="Pfam" id="PF01564">
    <property type="entry name" value="Spermine_synth"/>
    <property type="match status" value="1"/>
</dbReference>
<comment type="similarity">
    <text evidence="1 5">Belongs to the spermidine/spermine synthase family.</text>
</comment>
<dbReference type="EMBL" id="LR699119">
    <property type="protein sequence ID" value="VVC74817.1"/>
    <property type="molecule type" value="Genomic_DNA"/>
</dbReference>
<comment type="caution">
    <text evidence="5">Lacks the conserved Asp active site.</text>
</comment>
<evidence type="ECO:0000256" key="2">
    <source>
        <dbReference type="ARBA" id="ARBA00022679"/>
    </source>
</evidence>
<comment type="subunit">
    <text evidence="5">Homodimer or homotetramer.</text>
</comment>
<dbReference type="PROSITE" id="PS51006">
    <property type="entry name" value="PABS_2"/>
    <property type="match status" value="1"/>
</dbReference>
<gene>
    <name evidence="8" type="primary">speE_1</name>
    <name evidence="5" type="synonym">speE</name>
    <name evidence="8" type="ORF">AQUSIP_00890</name>
</gene>
<dbReference type="Proteomes" id="UP000324194">
    <property type="component" value="Chromosome 1"/>
</dbReference>
<dbReference type="PANTHER" id="PTHR11558">
    <property type="entry name" value="SPERMIDINE/SPERMINE SYNTHASE"/>
    <property type="match status" value="1"/>
</dbReference>
<feature type="binding site" evidence="5">
    <location>
        <position position="83"/>
    </location>
    <ligand>
        <name>spermidine</name>
        <dbReference type="ChEBI" id="CHEBI:57834"/>
    </ligand>
</feature>
<organism evidence="8 9">
    <name type="scientific">Aquicella siphonis</name>
    <dbReference type="NCBI Taxonomy" id="254247"/>
    <lineage>
        <taxon>Bacteria</taxon>
        <taxon>Pseudomonadati</taxon>
        <taxon>Pseudomonadota</taxon>
        <taxon>Gammaproteobacteria</taxon>
        <taxon>Legionellales</taxon>
        <taxon>Coxiellaceae</taxon>
        <taxon>Aquicella</taxon>
    </lineage>
</organism>
<dbReference type="OrthoDB" id="9793120at2"/>
<dbReference type="PANTHER" id="PTHR11558:SF11">
    <property type="entry name" value="SPERMIDINE SYNTHASE"/>
    <property type="match status" value="1"/>
</dbReference>
<comment type="function">
    <text evidence="5">Catalyzes the irreversible transfer of a propylamine group from the amino donor S-adenosylmethioninamine (decarboxy-AdoMet) to putrescine (1,4-diaminobutane) to yield spermidine.</text>
</comment>
<sequence>MIITIILAAATGSMTEKTLSTPYRKLAMQERARQEFAVDITQKLYEKHSPHGTLAVYETTPYGKLLTLDGDIVLSEQDGFFYHEMLAHPALFSHSRPQHVAIVGVNHGILQEVLKHSSVETVTCLSENSDIQEPVALYFSHWSQETKDQRVRHHRQNPLDWFRRQPDAAFDIIIQTHRLESTFSGHYQYYLSALKPNGILVQPCLTSLIHYKALKPMMQQILASGFEECQTLNFPQPSHPYGSRTILMAVKSPAVKRIREKDIFNRCFTTRYYNLESHKAALALPEYVRQELDFAE</sequence>
<dbReference type="GO" id="GO:0004766">
    <property type="term" value="F:spermidine synthase activity"/>
    <property type="evidence" value="ECO:0007669"/>
    <property type="project" value="UniProtKB-UniRule"/>
</dbReference>
<dbReference type="EC" id="2.5.1.16" evidence="5"/>
<accession>A0A5E4PEH0</accession>
<dbReference type="InterPro" id="IPR030374">
    <property type="entry name" value="PABS"/>
</dbReference>